<protein>
    <submittedName>
        <fullName evidence="2">Uncharacterized protein</fullName>
    </submittedName>
</protein>
<keyword evidence="3" id="KW-1185">Reference proteome</keyword>
<dbReference type="AlphaFoldDB" id="A0AAD8GSB0"/>
<feature type="compositionally biased region" description="Basic and acidic residues" evidence="1">
    <location>
        <begin position="188"/>
        <end position="197"/>
    </location>
</feature>
<feature type="region of interest" description="Disordered" evidence="1">
    <location>
        <begin position="177"/>
        <end position="197"/>
    </location>
</feature>
<gene>
    <name evidence="2" type="ORF">POM88_052459</name>
</gene>
<reference evidence="2" key="2">
    <citation type="submission" date="2023-05" db="EMBL/GenBank/DDBJ databases">
        <authorList>
            <person name="Schelkunov M.I."/>
        </authorList>
    </citation>
    <scope>NUCLEOTIDE SEQUENCE</scope>
    <source>
        <strain evidence="2">Hsosn_3</strain>
        <tissue evidence="2">Leaf</tissue>
    </source>
</reference>
<organism evidence="2 3">
    <name type="scientific">Heracleum sosnowskyi</name>
    <dbReference type="NCBI Taxonomy" id="360622"/>
    <lineage>
        <taxon>Eukaryota</taxon>
        <taxon>Viridiplantae</taxon>
        <taxon>Streptophyta</taxon>
        <taxon>Embryophyta</taxon>
        <taxon>Tracheophyta</taxon>
        <taxon>Spermatophyta</taxon>
        <taxon>Magnoliopsida</taxon>
        <taxon>eudicotyledons</taxon>
        <taxon>Gunneridae</taxon>
        <taxon>Pentapetalae</taxon>
        <taxon>asterids</taxon>
        <taxon>campanulids</taxon>
        <taxon>Apiales</taxon>
        <taxon>Apiaceae</taxon>
        <taxon>Apioideae</taxon>
        <taxon>apioid superclade</taxon>
        <taxon>Tordylieae</taxon>
        <taxon>Tordyliinae</taxon>
        <taxon>Heracleum</taxon>
    </lineage>
</organism>
<accession>A0AAD8GSB0</accession>
<proteinExistence type="predicted"/>
<comment type="caution">
    <text evidence="2">The sequence shown here is derived from an EMBL/GenBank/DDBJ whole genome shotgun (WGS) entry which is preliminary data.</text>
</comment>
<reference evidence="2" key="1">
    <citation type="submission" date="2023-02" db="EMBL/GenBank/DDBJ databases">
        <title>Genome of toxic invasive species Heracleum sosnowskyi carries increased number of genes despite the absence of recent whole-genome duplications.</title>
        <authorList>
            <person name="Schelkunov M."/>
            <person name="Shtratnikova V."/>
            <person name="Makarenko M."/>
            <person name="Klepikova A."/>
            <person name="Omelchenko D."/>
            <person name="Novikova G."/>
            <person name="Obukhova E."/>
            <person name="Bogdanov V."/>
            <person name="Penin A."/>
            <person name="Logacheva M."/>
        </authorList>
    </citation>
    <scope>NUCLEOTIDE SEQUENCE</scope>
    <source>
        <strain evidence="2">Hsosn_3</strain>
        <tissue evidence="2">Leaf</tissue>
    </source>
</reference>
<feature type="region of interest" description="Disordered" evidence="1">
    <location>
        <begin position="136"/>
        <end position="161"/>
    </location>
</feature>
<evidence type="ECO:0000313" key="3">
    <source>
        <dbReference type="Proteomes" id="UP001237642"/>
    </source>
</evidence>
<evidence type="ECO:0000256" key="1">
    <source>
        <dbReference type="SAM" id="MobiDB-lite"/>
    </source>
</evidence>
<sequence length="314" mass="36073">MEKAVHSRPVSEEDEALSCSKKLKLEGSMSSEDPEKYILFTDSEYKLPFYLSEFALSEFNSKKETKYEKVNVIKAMKYLGVEKETTYLVIFEASLPNDMSYNVQTFEAKIYMSALEPTTKIKIKFVRIKPSESSKEDSEKVLCDKSDKKDNEEKLSELDKKEPEVKLSEFAEKDTEEKLSDFNVQDSSPEKLAESDEKYAEKKLAEIDGKDSAQELAKINVKTSAEENLVVRKTPKRRSSQNKKGPEYYKEVKQYSMDLAKSDGFEVGIYPHMSYSCCMIQCYYNPPNRNLSTAYLNQLVYLTLPLAQTPLLSF</sequence>
<dbReference type="Proteomes" id="UP001237642">
    <property type="component" value="Unassembled WGS sequence"/>
</dbReference>
<name>A0AAD8GSB0_9APIA</name>
<dbReference type="EMBL" id="JAUIZM010000013">
    <property type="protein sequence ID" value="KAK1353324.1"/>
    <property type="molecule type" value="Genomic_DNA"/>
</dbReference>
<evidence type="ECO:0000313" key="2">
    <source>
        <dbReference type="EMBL" id="KAK1353324.1"/>
    </source>
</evidence>